<dbReference type="InterPro" id="IPR044878">
    <property type="entry name" value="UbiA_sf"/>
</dbReference>
<dbReference type="Pfam" id="PF01040">
    <property type="entry name" value="UbiA"/>
    <property type="match status" value="1"/>
</dbReference>
<feature type="transmembrane region" description="Helical" evidence="6">
    <location>
        <begin position="110"/>
        <end position="133"/>
    </location>
</feature>
<feature type="transmembrane region" description="Helical" evidence="6">
    <location>
        <begin position="264"/>
        <end position="282"/>
    </location>
</feature>
<keyword evidence="7" id="KW-0808">Transferase</keyword>
<evidence type="ECO:0000256" key="3">
    <source>
        <dbReference type="ARBA" id="ARBA00022989"/>
    </source>
</evidence>
<evidence type="ECO:0000256" key="6">
    <source>
        <dbReference type="SAM" id="Phobius"/>
    </source>
</evidence>
<dbReference type="GO" id="GO:0016757">
    <property type="term" value="F:glycosyltransferase activity"/>
    <property type="evidence" value="ECO:0007669"/>
    <property type="project" value="UniProtKB-KW"/>
</dbReference>
<protein>
    <submittedName>
        <fullName evidence="7">Decaprenyl-phosphate phosphoribosyltransferase</fullName>
        <ecNumber evidence="7">2.4.2.45</ecNumber>
    </submittedName>
</protein>
<gene>
    <name evidence="7" type="ORF">GC722_10525</name>
</gene>
<dbReference type="GO" id="GO:0016020">
    <property type="term" value="C:membrane"/>
    <property type="evidence" value="ECO:0007669"/>
    <property type="project" value="UniProtKB-SubCell"/>
</dbReference>
<keyword evidence="4 6" id="KW-0472">Membrane</keyword>
<evidence type="ECO:0000256" key="4">
    <source>
        <dbReference type="ARBA" id="ARBA00023136"/>
    </source>
</evidence>
<comment type="caution">
    <text evidence="7">The sequence shown here is derived from an EMBL/GenBank/DDBJ whole genome shotgun (WGS) entry which is preliminary data.</text>
</comment>
<dbReference type="RefSeq" id="WP_156609999.1">
    <property type="nucleotide sequence ID" value="NZ_WPCU01000006.1"/>
</dbReference>
<dbReference type="EMBL" id="WPCU01000006">
    <property type="protein sequence ID" value="MVA76454.1"/>
    <property type="molecule type" value="Genomic_DNA"/>
</dbReference>
<dbReference type="EC" id="2.4.2.45" evidence="7"/>
<feature type="compositionally biased region" description="Low complexity" evidence="5">
    <location>
        <begin position="9"/>
        <end position="24"/>
    </location>
</feature>
<keyword evidence="2 6" id="KW-0812">Transmembrane</keyword>
<feature type="transmembrane region" description="Helical" evidence="6">
    <location>
        <begin position="233"/>
        <end position="252"/>
    </location>
</feature>
<evidence type="ECO:0000256" key="5">
    <source>
        <dbReference type="SAM" id="MobiDB-lite"/>
    </source>
</evidence>
<proteinExistence type="predicted"/>
<dbReference type="Proteomes" id="UP000435304">
    <property type="component" value="Unassembled WGS sequence"/>
</dbReference>
<sequence length="320" mass="34624">MSTEPQQHPVPVTAPPVTAADDPSAPVPAGPRHRLPAAVRAMRPRQWTKNVLVFTAPLASGQLLEPAVLGRAALAFVAFCLISACVYLVNDIRDVAEDRLHPKKRYRPIAAGELRVPAAWLLAGVCAALGFAIAFWTAVPLGVTVALYLVLQVLYSLFLKHLPIIDLAMVASGFLLRAVAGGVASSIELSQWFLLVASFGSLFMVAGKRYSELVALGVEAGTRKSLERYSESYLRFAWMLAAVMVVVSYSLWAFEQGAGGPWGLNWAALSIAPFTLAMLQYAMEVDTGQAAEPEDIVLRDRVLQVLGLIWVVLIALAVFW</sequence>
<evidence type="ECO:0000313" key="8">
    <source>
        <dbReference type="Proteomes" id="UP000435304"/>
    </source>
</evidence>
<reference evidence="7 8" key="1">
    <citation type="submission" date="2019-12" db="EMBL/GenBank/DDBJ databases">
        <title>Auraticoccus cholistani sp. nov., an actinomycete isolated from soil of Cholistan desert.</title>
        <authorList>
            <person name="Cheema M.T."/>
        </authorList>
    </citation>
    <scope>NUCLEOTIDE SEQUENCE [LARGE SCALE GENOMIC DNA]</scope>
    <source>
        <strain evidence="7 8">F435</strain>
    </source>
</reference>
<evidence type="ECO:0000313" key="7">
    <source>
        <dbReference type="EMBL" id="MVA76454.1"/>
    </source>
</evidence>
<dbReference type="InterPro" id="IPR000537">
    <property type="entry name" value="UbiA_prenyltransferase"/>
</dbReference>
<keyword evidence="3 6" id="KW-1133">Transmembrane helix</keyword>
<feature type="transmembrane region" description="Helical" evidence="6">
    <location>
        <begin position="139"/>
        <end position="157"/>
    </location>
</feature>
<evidence type="ECO:0000256" key="2">
    <source>
        <dbReference type="ARBA" id="ARBA00022692"/>
    </source>
</evidence>
<accession>A0A6A9UXU7</accession>
<dbReference type="NCBIfam" id="NF008978">
    <property type="entry name" value="PRK12324.1-4"/>
    <property type="match status" value="1"/>
</dbReference>
<organism evidence="7 8">
    <name type="scientific">Auraticoccus cholistanensis</name>
    <dbReference type="NCBI Taxonomy" id="2656650"/>
    <lineage>
        <taxon>Bacteria</taxon>
        <taxon>Bacillati</taxon>
        <taxon>Actinomycetota</taxon>
        <taxon>Actinomycetes</taxon>
        <taxon>Propionibacteriales</taxon>
        <taxon>Propionibacteriaceae</taxon>
        <taxon>Auraticoccus</taxon>
    </lineage>
</organism>
<name>A0A6A9UXU7_9ACTN</name>
<dbReference type="CDD" id="cd13963">
    <property type="entry name" value="PT_UbiA_2"/>
    <property type="match status" value="1"/>
</dbReference>
<dbReference type="Gene3D" id="1.10.357.140">
    <property type="entry name" value="UbiA prenyltransferase"/>
    <property type="match status" value="1"/>
</dbReference>
<dbReference type="AlphaFoldDB" id="A0A6A9UXU7"/>
<evidence type="ECO:0000256" key="1">
    <source>
        <dbReference type="ARBA" id="ARBA00004141"/>
    </source>
</evidence>
<dbReference type="GO" id="GO:0016765">
    <property type="term" value="F:transferase activity, transferring alkyl or aryl (other than methyl) groups"/>
    <property type="evidence" value="ECO:0007669"/>
    <property type="project" value="InterPro"/>
</dbReference>
<comment type="subcellular location">
    <subcellularLocation>
        <location evidence="1">Membrane</location>
        <topology evidence="1">Multi-pass membrane protein</topology>
    </subcellularLocation>
</comment>
<keyword evidence="8" id="KW-1185">Reference proteome</keyword>
<feature type="region of interest" description="Disordered" evidence="5">
    <location>
        <begin position="1"/>
        <end position="32"/>
    </location>
</feature>
<keyword evidence="7" id="KW-0328">Glycosyltransferase</keyword>
<feature type="transmembrane region" description="Helical" evidence="6">
    <location>
        <begin position="68"/>
        <end position="89"/>
    </location>
</feature>
<feature type="transmembrane region" description="Helical" evidence="6">
    <location>
        <begin position="302"/>
        <end position="319"/>
    </location>
</feature>